<sequence>MESIPAELYPGFTRYMDNSSLYSLRLVSRAVEKKTFATFADRKFEHLHIPLDIDGLRTVLGRLRTSKGEDQGFRVKSITFCFNASGIWSARQPREARMDENIDDLLLKLISKLGNVMRLSVFGWRVSDAAAAAAASSKLFRALVVKPLPKLAEVDLDGGMYCVRELQAFCSAHKGIQDFRMGHCRQHAGACVWTDLFCTLQTDLTLRRFSIYRLYPHQDPTRSWSIYPYLVLSSVRTVRAVRNPNTSRLTYDHYVLRPEAADMIGEVAVKAGMQKLLELHGVASAE</sequence>
<comment type="caution">
    <text evidence="1">The sequence shown here is derived from an EMBL/GenBank/DDBJ whole genome shotgun (WGS) entry which is preliminary data.</text>
</comment>
<dbReference type="EMBL" id="CAVMBE010000084">
    <property type="protein sequence ID" value="CAK4033366.1"/>
    <property type="molecule type" value="Genomic_DNA"/>
</dbReference>
<dbReference type="Proteomes" id="UP001296104">
    <property type="component" value="Unassembled WGS sequence"/>
</dbReference>
<proteinExistence type="predicted"/>
<evidence type="ECO:0000313" key="1">
    <source>
        <dbReference type="EMBL" id="CAK4033366.1"/>
    </source>
</evidence>
<organism evidence="1 2">
    <name type="scientific">Lecanosticta acicola</name>
    <dbReference type="NCBI Taxonomy" id="111012"/>
    <lineage>
        <taxon>Eukaryota</taxon>
        <taxon>Fungi</taxon>
        <taxon>Dikarya</taxon>
        <taxon>Ascomycota</taxon>
        <taxon>Pezizomycotina</taxon>
        <taxon>Dothideomycetes</taxon>
        <taxon>Dothideomycetidae</taxon>
        <taxon>Mycosphaerellales</taxon>
        <taxon>Mycosphaerellaceae</taxon>
        <taxon>Lecanosticta</taxon>
    </lineage>
</organism>
<dbReference type="AlphaFoldDB" id="A0AAI9ECV5"/>
<evidence type="ECO:0000313" key="2">
    <source>
        <dbReference type="Proteomes" id="UP001296104"/>
    </source>
</evidence>
<protein>
    <submittedName>
        <fullName evidence="1">Uncharacterized protein</fullName>
    </submittedName>
</protein>
<accession>A0AAI9ECV5</accession>
<name>A0AAI9ECV5_9PEZI</name>
<keyword evidence="2" id="KW-1185">Reference proteome</keyword>
<gene>
    <name evidence="1" type="ORF">LECACI_7A008524</name>
</gene>
<reference evidence="1" key="1">
    <citation type="submission" date="2023-11" db="EMBL/GenBank/DDBJ databases">
        <authorList>
            <person name="Alioto T."/>
            <person name="Alioto T."/>
            <person name="Gomez Garrido J."/>
        </authorList>
    </citation>
    <scope>NUCLEOTIDE SEQUENCE</scope>
</reference>